<protein>
    <submittedName>
        <fullName evidence="2">Putative DNA-binding domain-containing protein</fullName>
    </submittedName>
</protein>
<accession>A0A1M6NPH5</accession>
<proteinExistence type="predicted"/>
<dbReference type="Proteomes" id="UP000184050">
    <property type="component" value="Unassembled WGS sequence"/>
</dbReference>
<keyword evidence="3" id="KW-1185">Reference proteome</keyword>
<dbReference type="InterPro" id="IPR007421">
    <property type="entry name" value="Schlafen_AlbA_2_dom"/>
</dbReference>
<evidence type="ECO:0000313" key="2">
    <source>
        <dbReference type="EMBL" id="SHJ97558.1"/>
    </source>
</evidence>
<organism evidence="2 3">
    <name type="scientific">Tangfeifania diversioriginum</name>
    <dbReference type="NCBI Taxonomy" id="1168035"/>
    <lineage>
        <taxon>Bacteria</taxon>
        <taxon>Pseudomonadati</taxon>
        <taxon>Bacteroidota</taxon>
        <taxon>Bacteroidia</taxon>
        <taxon>Marinilabiliales</taxon>
        <taxon>Prolixibacteraceae</taxon>
        <taxon>Tangfeifania</taxon>
    </lineage>
</organism>
<feature type="domain" description="Schlafen AlbA-2" evidence="1">
    <location>
        <begin position="33"/>
        <end position="98"/>
    </location>
</feature>
<name>A0A1M6NPH5_9BACT</name>
<dbReference type="OrthoDB" id="9807907at2"/>
<evidence type="ECO:0000313" key="3">
    <source>
        <dbReference type="Proteomes" id="UP000184050"/>
    </source>
</evidence>
<reference evidence="2 3" key="1">
    <citation type="submission" date="2016-11" db="EMBL/GenBank/DDBJ databases">
        <authorList>
            <person name="Jaros S."/>
            <person name="Januszkiewicz K."/>
            <person name="Wedrychowicz H."/>
        </authorList>
    </citation>
    <scope>NUCLEOTIDE SEQUENCE [LARGE SCALE GENOMIC DNA]</scope>
    <source>
        <strain evidence="2 3">DSM 27063</strain>
    </source>
</reference>
<evidence type="ECO:0000259" key="1">
    <source>
        <dbReference type="Pfam" id="PF04326"/>
    </source>
</evidence>
<dbReference type="InterPro" id="IPR038461">
    <property type="entry name" value="Schlafen_AlbA_2_dom_sf"/>
</dbReference>
<dbReference type="Gene3D" id="3.30.950.30">
    <property type="entry name" value="Schlafen, AAA domain"/>
    <property type="match status" value="1"/>
</dbReference>
<dbReference type="GO" id="GO:0003677">
    <property type="term" value="F:DNA binding"/>
    <property type="evidence" value="ECO:0007669"/>
    <property type="project" value="UniProtKB-KW"/>
</dbReference>
<dbReference type="AlphaFoldDB" id="A0A1M6NPH5"/>
<keyword evidence="2" id="KW-0238">DNA-binding</keyword>
<dbReference type="STRING" id="1168035.SAMN05444280_14428"/>
<dbReference type="PANTHER" id="PTHR30595">
    <property type="entry name" value="GLPR-RELATED TRANSCRIPTIONAL REPRESSOR"/>
    <property type="match status" value="1"/>
</dbReference>
<gene>
    <name evidence="2" type="ORF">SAMN05444280_14428</name>
</gene>
<dbReference type="Pfam" id="PF04326">
    <property type="entry name" value="SLFN_AlbA_2"/>
    <property type="match status" value="1"/>
</dbReference>
<dbReference type="EMBL" id="FQZE01000044">
    <property type="protein sequence ID" value="SHJ97558.1"/>
    <property type="molecule type" value="Genomic_DNA"/>
</dbReference>
<sequence length="103" mass="11346">MLRIISQGLTLNHKQMAKQKFIIDLKAVLELGEGQFIEFKESPDKSLPKEMVAFANASGGVIYLGITDYGQIKGIETSNRLKSQIQDTARNCDPPVAVLLKAL</sequence>
<dbReference type="PANTHER" id="PTHR30595:SF6">
    <property type="entry name" value="SCHLAFEN ALBA-2 DOMAIN-CONTAINING PROTEIN"/>
    <property type="match status" value="1"/>
</dbReference>